<feature type="transmembrane region" description="Helical" evidence="1">
    <location>
        <begin position="157"/>
        <end position="184"/>
    </location>
</feature>
<evidence type="ECO:0000313" key="3">
    <source>
        <dbReference type="Proteomes" id="UP000093391"/>
    </source>
</evidence>
<name>A0A1B2LZM0_9GAMM</name>
<dbReference type="OrthoDB" id="6694582at2"/>
<keyword evidence="1" id="KW-0812">Transmembrane</keyword>
<dbReference type="STRING" id="1789224.BFG52_07570"/>
<feature type="transmembrane region" description="Helical" evidence="1">
    <location>
        <begin position="196"/>
        <end position="220"/>
    </location>
</feature>
<evidence type="ECO:0000313" key="2">
    <source>
        <dbReference type="EMBL" id="AOA58223.1"/>
    </source>
</evidence>
<reference evidence="2 3" key="1">
    <citation type="submission" date="2016-08" db="EMBL/GenBank/DDBJ databases">
        <authorList>
            <person name="Seilhamer J.J."/>
        </authorList>
    </citation>
    <scope>NUCLEOTIDE SEQUENCE [LARGE SCALE GENOMIC DNA]</scope>
    <source>
        <strain evidence="2 3">BRTC-1</strain>
    </source>
</reference>
<keyword evidence="1" id="KW-0472">Membrane</keyword>
<dbReference type="Proteomes" id="UP000093391">
    <property type="component" value="Chromosome"/>
</dbReference>
<feature type="transmembrane region" description="Helical" evidence="1">
    <location>
        <begin position="240"/>
        <end position="259"/>
    </location>
</feature>
<sequence>MTKISPPTVDGIKILINVFLNHKEYMHVVEDASHIICQLIHKHKDALIKIDKNGHPNYNLPYDKIADEIYNHKNTIFFESLSTFVNTVHPYVEKGNDIQVTISYRKLTRHILLAVRQKNFITEVTRDAKTVAEKASNTAKEAESLADATKKELKDSVVSYITILGIFATIIFALFGAVNLISAVNSLLASENRPKLTTILLLTSVLVASISTLLVMLMSWLNEVKGLGEARWRDRVYLKIYSAVLVVSGIMFLISAYRLM</sequence>
<dbReference type="RefSeq" id="WP_067554229.1">
    <property type="nucleotide sequence ID" value="NZ_CP016895.1"/>
</dbReference>
<protein>
    <submittedName>
        <fullName evidence="2">Uncharacterized protein</fullName>
    </submittedName>
</protein>
<keyword evidence="1" id="KW-1133">Transmembrane helix</keyword>
<dbReference type="EMBL" id="CP016895">
    <property type="protein sequence ID" value="AOA58223.1"/>
    <property type="molecule type" value="Genomic_DNA"/>
</dbReference>
<dbReference type="AlphaFoldDB" id="A0A1B2LZM0"/>
<gene>
    <name evidence="2" type="ORF">BFG52_07570</name>
</gene>
<evidence type="ECO:0000256" key="1">
    <source>
        <dbReference type="SAM" id="Phobius"/>
    </source>
</evidence>
<accession>A0A1B2LZM0</accession>
<dbReference type="KEGG" id="ala:BFG52_07570"/>
<proteinExistence type="predicted"/>
<keyword evidence="3" id="KW-1185">Reference proteome</keyword>
<organism evidence="2 3">
    <name type="scientific">Acinetobacter larvae</name>
    <dbReference type="NCBI Taxonomy" id="1789224"/>
    <lineage>
        <taxon>Bacteria</taxon>
        <taxon>Pseudomonadati</taxon>
        <taxon>Pseudomonadota</taxon>
        <taxon>Gammaproteobacteria</taxon>
        <taxon>Moraxellales</taxon>
        <taxon>Moraxellaceae</taxon>
        <taxon>Acinetobacter</taxon>
    </lineage>
</organism>